<proteinExistence type="predicted"/>
<gene>
    <name evidence="1" type="ORF">LEP1GSC016_1972</name>
</gene>
<accession>M6C0R0</accession>
<name>M6C0R0_LEPBO</name>
<evidence type="ECO:0000313" key="2">
    <source>
        <dbReference type="Proteomes" id="UP000011873"/>
    </source>
</evidence>
<organism evidence="1 2">
    <name type="scientific">Leptospira borgpetersenii serovar Hardjo-bovis str. Sponselee</name>
    <dbReference type="NCBI Taxonomy" id="1303729"/>
    <lineage>
        <taxon>Bacteria</taxon>
        <taxon>Pseudomonadati</taxon>
        <taxon>Spirochaetota</taxon>
        <taxon>Spirochaetia</taxon>
        <taxon>Leptospirales</taxon>
        <taxon>Leptospiraceae</taxon>
        <taxon>Leptospira</taxon>
    </lineage>
</organism>
<dbReference type="PATRIC" id="fig|1218567.3.peg.543"/>
<evidence type="ECO:0000313" key="1">
    <source>
        <dbReference type="EMBL" id="EMJ84326.1"/>
    </source>
</evidence>
<comment type="caution">
    <text evidence="1">The sequence shown here is derived from an EMBL/GenBank/DDBJ whole genome shotgun (WGS) entry which is preliminary data.</text>
</comment>
<dbReference type="EMBL" id="ANMU01000021">
    <property type="protein sequence ID" value="EMJ84326.1"/>
    <property type="molecule type" value="Genomic_DNA"/>
</dbReference>
<protein>
    <submittedName>
        <fullName evidence="1">Uncharacterized protein</fullName>
    </submittedName>
</protein>
<dbReference type="AlphaFoldDB" id="M6C0R0"/>
<reference evidence="1 2" key="1">
    <citation type="submission" date="2013-01" db="EMBL/GenBank/DDBJ databases">
        <authorList>
            <person name="Harkins D.M."/>
            <person name="Durkin A.S."/>
            <person name="Brinkac L.M."/>
            <person name="Haft D.H."/>
            <person name="Selengut J.D."/>
            <person name="Sanka R."/>
            <person name="DePew J."/>
            <person name="Purushe J."/>
            <person name="Galloway R.L."/>
            <person name="Vinetz J.M."/>
            <person name="Sutton G.G."/>
            <person name="Nierman W.C."/>
            <person name="Fouts D.E."/>
        </authorList>
    </citation>
    <scope>NUCLEOTIDE SEQUENCE [LARGE SCALE GENOMIC DNA]</scope>
    <source>
        <strain evidence="1 2">Sponselee CDC</strain>
    </source>
</reference>
<sequence>MRQDVLSLSLQELEILTSKGNGKSGLKRYRIRNQRRMERNRRRKYRSCLGRFCCLRFTRIGSDSRSGLHLFFDGSLQAYHPYGRRLSKTKRRLQTGRCLESGKRNG</sequence>
<dbReference type="Proteomes" id="UP000011873">
    <property type="component" value="Unassembled WGS sequence"/>
</dbReference>